<organism evidence="7 8">
    <name type="scientific">Imshaugia aleurites</name>
    <dbReference type="NCBI Taxonomy" id="172621"/>
    <lineage>
        <taxon>Eukaryota</taxon>
        <taxon>Fungi</taxon>
        <taxon>Dikarya</taxon>
        <taxon>Ascomycota</taxon>
        <taxon>Pezizomycotina</taxon>
        <taxon>Lecanoromycetes</taxon>
        <taxon>OSLEUM clade</taxon>
        <taxon>Lecanoromycetidae</taxon>
        <taxon>Lecanorales</taxon>
        <taxon>Lecanorineae</taxon>
        <taxon>Parmeliaceae</taxon>
        <taxon>Imshaugia</taxon>
    </lineage>
</organism>
<name>A0A8H3IJU2_9LECA</name>
<dbReference type="SUPFAM" id="SSF53335">
    <property type="entry name" value="S-adenosyl-L-methionine-dependent methyltransferases"/>
    <property type="match status" value="1"/>
</dbReference>
<evidence type="ECO:0000259" key="6">
    <source>
        <dbReference type="Pfam" id="PF08100"/>
    </source>
</evidence>
<proteinExistence type="predicted"/>
<feature type="domain" description="O-methyltransferase C-terminal" evidence="5">
    <location>
        <begin position="236"/>
        <end position="381"/>
    </location>
</feature>
<evidence type="ECO:0000256" key="3">
    <source>
        <dbReference type="ARBA" id="ARBA00022691"/>
    </source>
</evidence>
<evidence type="ECO:0000259" key="5">
    <source>
        <dbReference type="Pfam" id="PF00891"/>
    </source>
</evidence>
<feature type="domain" description="O-methyltransferase dimerisation" evidence="6">
    <location>
        <begin position="63"/>
        <end position="131"/>
    </location>
</feature>
<dbReference type="PIRSF" id="PIRSF005739">
    <property type="entry name" value="O-mtase"/>
    <property type="match status" value="1"/>
</dbReference>
<dbReference type="EMBL" id="CAJPDT010000058">
    <property type="protein sequence ID" value="CAF9930697.1"/>
    <property type="molecule type" value="Genomic_DNA"/>
</dbReference>
<dbReference type="PROSITE" id="PS51683">
    <property type="entry name" value="SAM_OMT_II"/>
    <property type="match status" value="1"/>
</dbReference>
<dbReference type="InterPro" id="IPR036390">
    <property type="entry name" value="WH_DNA-bd_sf"/>
</dbReference>
<sequence>MSSTPYDVPALVKKINTTSNDLDKDTGEARRQCLDAARSLIFALETPVESILRNVWAEQGYHAALRAAIDLNLFEKLDERDGDAKSSSELAKTTGADPQLMARLLKHLAAMGSIYETGPNEYVPTPLSKALKEPIYRDAYPTMFGICGPAFFALPEHLSKTQYKNPDNPIDGAFQLGHGTKNHFFEWVSQRPERLSQFQHHMAGYRTGRPSWMDPNFYPVEQNLVEGAKTEDDAVFLVDVGGGKGHDLQELHRKHPTLPGKLVLQELKDVIEEASASGLGEKIVPMEHDFFTKQPVLGARAYYMHSCLHDWPDSKAHEILTSLKPGLTKGYSKLLINENVIPDRGAHWVSTALDMVMMANFSACERTEQDWRALLESAGFKIVKIWTFEPGTESLIEAEVLGD</sequence>
<dbReference type="Pfam" id="PF00891">
    <property type="entry name" value="Methyltransf_2"/>
    <property type="match status" value="1"/>
</dbReference>
<accession>A0A8H3IJU2</accession>
<evidence type="ECO:0000313" key="7">
    <source>
        <dbReference type="EMBL" id="CAF9930697.1"/>
    </source>
</evidence>
<keyword evidence="1" id="KW-0489">Methyltransferase</keyword>
<evidence type="ECO:0000256" key="4">
    <source>
        <dbReference type="PIRSR" id="PIRSR005739-1"/>
    </source>
</evidence>
<keyword evidence="8" id="KW-1185">Reference proteome</keyword>
<comment type="caution">
    <text evidence="7">The sequence shown here is derived from an EMBL/GenBank/DDBJ whole genome shotgun (WGS) entry which is preliminary data.</text>
</comment>
<feature type="active site" description="Proton acceptor" evidence="4">
    <location>
        <position position="309"/>
    </location>
</feature>
<dbReference type="Pfam" id="PF08100">
    <property type="entry name" value="Dimerisation"/>
    <property type="match status" value="1"/>
</dbReference>
<dbReference type="Proteomes" id="UP000664534">
    <property type="component" value="Unassembled WGS sequence"/>
</dbReference>
<dbReference type="GO" id="GO:0046983">
    <property type="term" value="F:protein dimerization activity"/>
    <property type="evidence" value="ECO:0007669"/>
    <property type="project" value="InterPro"/>
</dbReference>
<keyword evidence="3" id="KW-0949">S-adenosyl-L-methionine</keyword>
<dbReference type="GO" id="GO:0032259">
    <property type="term" value="P:methylation"/>
    <property type="evidence" value="ECO:0007669"/>
    <property type="project" value="UniProtKB-KW"/>
</dbReference>
<dbReference type="InterPro" id="IPR016461">
    <property type="entry name" value="COMT-like"/>
</dbReference>
<evidence type="ECO:0000256" key="1">
    <source>
        <dbReference type="ARBA" id="ARBA00022603"/>
    </source>
</evidence>
<dbReference type="Gene3D" id="3.40.50.150">
    <property type="entry name" value="Vaccinia Virus protein VP39"/>
    <property type="match status" value="1"/>
</dbReference>
<dbReference type="Gene3D" id="1.10.10.10">
    <property type="entry name" value="Winged helix-like DNA-binding domain superfamily/Winged helix DNA-binding domain"/>
    <property type="match status" value="1"/>
</dbReference>
<dbReference type="InterPro" id="IPR012967">
    <property type="entry name" value="COMT_dimerisation"/>
</dbReference>
<dbReference type="InterPro" id="IPR029063">
    <property type="entry name" value="SAM-dependent_MTases_sf"/>
</dbReference>
<evidence type="ECO:0008006" key="9">
    <source>
        <dbReference type="Google" id="ProtNLM"/>
    </source>
</evidence>
<dbReference type="PANTHER" id="PTHR43712">
    <property type="entry name" value="PUTATIVE (AFU_ORTHOLOGUE AFUA_4G14580)-RELATED"/>
    <property type="match status" value="1"/>
</dbReference>
<dbReference type="GO" id="GO:0008171">
    <property type="term" value="F:O-methyltransferase activity"/>
    <property type="evidence" value="ECO:0007669"/>
    <property type="project" value="InterPro"/>
</dbReference>
<evidence type="ECO:0000313" key="8">
    <source>
        <dbReference type="Proteomes" id="UP000664534"/>
    </source>
</evidence>
<dbReference type="InterPro" id="IPR001077">
    <property type="entry name" value="COMT_C"/>
</dbReference>
<dbReference type="AlphaFoldDB" id="A0A8H3IJU2"/>
<reference evidence="7" key="1">
    <citation type="submission" date="2021-03" db="EMBL/GenBank/DDBJ databases">
        <authorList>
            <person name="Tagirdzhanova G."/>
        </authorList>
    </citation>
    <scope>NUCLEOTIDE SEQUENCE</scope>
</reference>
<dbReference type="InterPro" id="IPR036388">
    <property type="entry name" value="WH-like_DNA-bd_sf"/>
</dbReference>
<dbReference type="PANTHER" id="PTHR43712:SF1">
    <property type="entry name" value="HYPOTHETICAL O-METHYLTRANSFERASE (EUROFUNG)-RELATED"/>
    <property type="match status" value="1"/>
</dbReference>
<keyword evidence="2" id="KW-0808">Transferase</keyword>
<dbReference type="SUPFAM" id="SSF46785">
    <property type="entry name" value="Winged helix' DNA-binding domain"/>
    <property type="match status" value="1"/>
</dbReference>
<dbReference type="OrthoDB" id="1535081at2759"/>
<evidence type="ECO:0000256" key="2">
    <source>
        <dbReference type="ARBA" id="ARBA00022679"/>
    </source>
</evidence>
<protein>
    <recommendedName>
        <fullName evidence="9">O-methyltransferase</fullName>
    </recommendedName>
</protein>
<gene>
    <name evidence="7" type="ORF">IMSHALPRED_008255</name>
</gene>